<proteinExistence type="predicted"/>
<dbReference type="Pfam" id="PF23865">
    <property type="entry name" value="DUF7223"/>
    <property type="match status" value="1"/>
</dbReference>
<reference evidence="3 4" key="1">
    <citation type="submission" date="2019-01" db="EMBL/GenBank/DDBJ databases">
        <title>Draft genome sequence of Psathyrella aberdarensis IHI B618.</title>
        <authorList>
            <person name="Buettner E."/>
            <person name="Kellner H."/>
        </authorList>
    </citation>
    <scope>NUCLEOTIDE SEQUENCE [LARGE SCALE GENOMIC DNA]</scope>
    <source>
        <strain evidence="3 4">IHI B618</strain>
    </source>
</reference>
<dbReference type="OrthoDB" id="73875at2759"/>
<comment type="caution">
    <text evidence="3">The sequence shown here is derived from an EMBL/GenBank/DDBJ whole genome shotgun (WGS) entry which is preliminary data.</text>
</comment>
<keyword evidence="4" id="KW-1185">Reference proteome</keyword>
<evidence type="ECO:0000313" key="3">
    <source>
        <dbReference type="EMBL" id="RXW20041.1"/>
    </source>
</evidence>
<organism evidence="3 4">
    <name type="scientific">Candolleomyces aberdarensis</name>
    <dbReference type="NCBI Taxonomy" id="2316362"/>
    <lineage>
        <taxon>Eukaryota</taxon>
        <taxon>Fungi</taxon>
        <taxon>Dikarya</taxon>
        <taxon>Basidiomycota</taxon>
        <taxon>Agaricomycotina</taxon>
        <taxon>Agaricomycetes</taxon>
        <taxon>Agaricomycetidae</taxon>
        <taxon>Agaricales</taxon>
        <taxon>Agaricineae</taxon>
        <taxon>Psathyrellaceae</taxon>
        <taxon>Candolleomyces</taxon>
    </lineage>
</organism>
<accession>A0A4Q2DLF8</accession>
<feature type="domain" description="DUF7223" evidence="2">
    <location>
        <begin position="281"/>
        <end position="455"/>
    </location>
</feature>
<evidence type="ECO:0000256" key="1">
    <source>
        <dbReference type="SAM" id="SignalP"/>
    </source>
</evidence>
<protein>
    <recommendedName>
        <fullName evidence="2">DUF7223 domain-containing protein</fullName>
    </recommendedName>
</protein>
<evidence type="ECO:0000313" key="4">
    <source>
        <dbReference type="Proteomes" id="UP000290288"/>
    </source>
</evidence>
<dbReference type="AlphaFoldDB" id="A0A4Q2DLF8"/>
<dbReference type="InterPro" id="IPR055647">
    <property type="entry name" value="DUF7223"/>
</dbReference>
<feature type="signal peptide" evidence="1">
    <location>
        <begin position="1"/>
        <end position="18"/>
    </location>
</feature>
<sequence>MVPFSSFVILSLIGAAFGIGNDWSEPCLDGVCFYDLKASDSGAASGTLKIWGSADSITDITAAAGWEILDCQENSLSQDIRLVCSDESKCHHLFRNIGAVGKIARLPDGCGKNAFAHISRAWLPQDQSIPERIASRLVKRDGTLPEVQALHIDTDFAAGDTEGLDPVYFAIQAANIPGAEELTLPSSSRIKGRDESTFVEDALYSVSGLFDFEWDYTKNIKIVDINRSWNIFDQQLTCPNYSGRLRMDVSAQVSAAAAIGVAVEGKIIPPKITDFALIAALNANLNGALNLNGGLTGSISTGNVKLYEIGVPGLSFPGILTIGPTFRIDASATASLDINADLTVGLNYAIEEASMVYPPTSKHAIKNGGTFKFIDTPLKLSAVPSVSANGRVEAHLIPSLNMGVNALSGAASASVFLNVDASAQMNLALQGQAQGETIVGREETHELDEAVPIGAVATPALEIRAPTPVDVAPRATATGSASFGGCFDIGAGLDVNVGASAKFFNLFDQSVKYALFSRDWELYKKCFSAQTKRREFSPLDSYPSPRSIAEPVTLSKRLVCPSLNLPPLQSLVDSMVMAASVKQL</sequence>
<name>A0A4Q2DLF8_9AGAR</name>
<dbReference type="Proteomes" id="UP000290288">
    <property type="component" value="Unassembled WGS sequence"/>
</dbReference>
<gene>
    <name evidence="3" type="ORF">EST38_g5799</name>
</gene>
<dbReference type="EMBL" id="SDEE01000169">
    <property type="protein sequence ID" value="RXW20041.1"/>
    <property type="molecule type" value="Genomic_DNA"/>
</dbReference>
<keyword evidence="1" id="KW-0732">Signal</keyword>
<feature type="chain" id="PRO_5020630436" description="DUF7223 domain-containing protein" evidence="1">
    <location>
        <begin position="19"/>
        <end position="584"/>
    </location>
</feature>
<evidence type="ECO:0000259" key="2">
    <source>
        <dbReference type="Pfam" id="PF23865"/>
    </source>
</evidence>